<dbReference type="Gene3D" id="1.25.40.10">
    <property type="entry name" value="Tetratricopeptide repeat domain"/>
    <property type="match status" value="2"/>
</dbReference>
<protein>
    <recommendedName>
        <fullName evidence="3">At1g68980-like TPR repeats domain-containing protein</fullName>
    </recommendedName>
</protein>
<dbReference type="AlphaFoldDB" id="A0AAN7GYB4"/>
<accession>A0AAN7GYB4</accession>
<reference evidence="4 5" key="1">
    <citation type="journal article" date="2023" name="Hortic Res">
        <title>Pangenome of water caltrop reveals structural variations and asymmetric subgenome divergence after allopolyploidization.</title>
        <authorList>
            <person name="Zhang X."/>
            <person name="Chen Y."/>
            <person name="Wang L."/>
            <person name="Yuan Y."/>
            <person name="Fang M."/>
            <person name="Shi L."/>
            <person name="Lu R."/>
            <person name="Comes H.P."/>
            <person name="Ma Y."/>
            <person name="Chen Y."/>
            <person name="Huang G."/>
            <person name="Zhou Y."/>
            <person name="Zheng Z."/>
            <person name="Qiu Y."/>
        </authorList>
    </citation>
    <scope>NUCLEOTIDE SEQUENCE [LARGE SCALE GENOMIC DNA]</scope>
    <source>
        <tissue evidence="4">Roots</tissue>
    </source>
</reference>
<dbReference type="InterPro" id="IPR057440">
    <property type="entry name" value="At1g68980-like_TPR"/>
</dbReference>
<gene>
    <name evidence="4" type="ORF">SAY87_012831</name>
</gene>
<dbReference type="PANTHER" id="PTHR46598:SF3">
    <property type="entry name" value="OS07G0495300 PROTEIN"/>
    <property type="match status" value="1"/>
</dbReference>
<evidence type="ECO:0000259" key="3">
    <source>
        <dbReference type="Pfam" id="PF25245"/>
    </source>
</evidence>
<evidence type="ECO:0000256" key="2">
    <source>
        <dbReference type="ARBA" id="ARBA00022737"/>
    </source>
</evidence>
<evidence type="ECO:0000256" key="1">
    <source>
        <dbReference type="ARBA" id="ARBA00007626"/>
    </source>
</evidence>
<dbReference type="InterPro" id="IPR002885">
    <property type="entry name" value="PPR_rpt"/>
</dbReference>
<proteinExistence type="inferred from homology"/>
<evidence type="ECO:0000313" key="4">
    <source>
        <dbReference type="EMBL" id="KAK4746519.1"/>
    </source>
</evidence>
<dbReference type="InterPro" id="IPR011990">
    <property type="entry name" value="TPR-like_helical_dom_sf"/>
</dbReference>
<dbReference type="Proteomes" id="UP001345219">
    <property type="component" value="Chromosome 10"/>
</dbReference>
<dbReference type="PANTHER" id="PTHR46598">
    <property type="entry name" value="BNAC05G43320D PROTEIN"/>
    <property type="match status" value="1"/>
</dbReference>
<keyword evidence="5" id="KW-1185">Reference proteome</keyword>
<comment type="similarity">
    <text evidence="1">Belongs to the PPR family. P subfamily.</text>
</comment>
<dbReference type="Pfam" id="PF01535">
    <property type="entry name" value="PPR"/>
    <property type="match status" value="2"/>
</dbReference>
<comment type="caution">
    <text evidence="4">The sequence shown here is derived from an EMBL/GenBank/DDBJ whole genome shotgun (WGS) entry which is preliminary data.</text>
</comment>
<organism evidence="4 5">
    <name type="scientific">Trapa incisa</name>
    <dbReference type="NCBI Taxonomy" id="236973"/>
    <lineage>
        <taxon>Eukaryota</taxon>
        <taxon>Viridiplantae</taxon>
        <taxon>Streptophyta</taxon>
        <taxon>Embryophyta</taxon>
        <taxon>Tracheophyta</taxon>
        <taxon>Spermatophyta</taxon>
        <taxon>Magnoliopsida</taxon>
        <taxon>eudicotyledons</taxon>
        <taxon>Gunneridae</taxon>
        <taxon>Pentapetalae</taxon>
        <taxon>rosids</taxon>
        <taxon>malvids</taxon>
        <taxon>Myrtales</taxon>
        <taxon>Lythraceae</taxon>
        <taxon>Trapa</taxon>
    </lineage>
</organism>
<name>A0AAN7GYB4_9MYRT</name>
<sequence length="701" mass="80198">MACVPPRTILACFRISGNNSGRLFAPSSASKLIKDGEFTWSPWFLNFSTGSLRKGSSLRDRSREVLLTRLRAALDDQKRELAWEAFSSFRKLYGFPEISITSRLITNLAYSSDPRWLQNAFDLVFLYLRKKSGLFQLEVLAKLALSLARAQLPLPASRVLRLLLEKNCLPPLNVMSSIVLHMVKTEAGTCLASNFLIQLCSDLSNKTKPDTLIFNIVLNACVRFESSLKALQLIELMASIGVVANADSLIIFSRVHDMNGLRDEIVKYKDFVDQVSNLSLLRKYRQFYDCLLSLHFKFNDVDSAAKLVQDIYRDKGCLLMTELRCQFVPIGSHNLKTGLRIMVDPGKVDEDCSIVLENKEKYIVFRDGKFDISYLTLAKLIHRYRKNGFVDELSKFLISIGNHISLLDIIDACIHIGWLETAHDILDDLESAGSSVDLMVYISLLEAYSYKGMKREVNGLVKQMLKAGLISDVPNEMDISTLLEKDRAERSVGFSCSTRIMDLADLLIQEMQEKEEVPPMVYDVNSSLYFFCKAKMMEDALRTYRRMLEMKTLSKQTFATMLNGYSSLKMYRDVTILWGDIKRNIRNGKLTISQDLYESLLVNFIRGGYFERVMEVIIIMEEKNMLIDKGICMWEYQKLHKNLYRRLKASEATTEAQKQRLQFVKEFRKWMFSDLHFVATPVSLITTASGKQLNQLPTACD</sequence>
<feature type="domain" description="At1g68980-like TPR repeats" evidence="3">
    <location>
        <begin position="60"/>
        <end position="186"/>
    </location>
</feature>
<evidence type="ECO:0000313" key="5">
    <source>
        <dbReference type="Proteomes" id="UP001345219"/>
    </source>
</evidence>
<dbReference type="Pfam" id="PF25245">
    <property type="entry name" value="TPR_At1g68980"/>
    <property type="match status" value="1"/>
</dbReference>
<keyword evidence="2" id="KW-0677">Repeat</keyword>
<dbReference type="EMBL" id="JAXIOK010000021">
    <property type="protein sequence ID" value="KAK4746519.1"/>
    <property type="molecule type" value="Genomic_DNA"/>
</dbReference>